<dbReference type="Pfam" id="PF00590">
    <property type="entry name" value="TP_methylase"/>
    <property type="match status" value="1"/>
</dbReference>
<evidence type="ECO:0000259" key="7">
    <source>
        <dbReference type="Pfam" id="PF00590"/>
    </source>
</evidence>
<dbReference type="HAMAP" id="MF_01877">
    <property type="entry name" value="16SrRNA_methyltr_I"/>
    <property type="match status" value="1"/>
</dbReference>
<keyword evidence="5 6" id="KW-0949">S-adenosyl-L-methionine</keyword>
<keyword evidence="1 6" id="KW-0963">Cytoplasm</keyword>
<evidence type="ECO:0000256" key="4">
    <source>
        <dbReference type="ARBA" id="ARBA00022679"/>
    </source>
</evidence>
<comment type="function">
    <text evidence="6">Catalyzes the 2'-O-methylation of the ribose of cytidine 1402 (C1402) in 16S rRNA.</text>
</comment>
<dbReference type="InterPro" id="IPR014776">
    <property type="entry name" value="4pyrrole_Mease_sub2"/>
</dbReference>
<dbReference type="InterPro" id="IPR014777">
    <property type="entry name" value="4pyrrole_Mease_sub1"/>
</dbReference>
<keyword evidence="3 6" id="KW-0489">Methyltransferase</keyword>
<evidence type="ECO:0000256" key="3">
    <source>
        <dbReference type="ARBA" id="ARBA00022603"/>
    </source>
</evidence>
<dbReference type="SUPFAM" id="SSF53790">
    <property type="entry name" value="Tetrapyrrole methylase"/>
    <property type="match status" value="1"/>
</dbReference>
<name>A0A1M6R5F9_9BACT</name>
<dbReference type="AlphaFoldDB" id="A0A1M6R5F9"/>
<dbReference type="CDD" id="cd11648">
    <property type="entry name" value="RsmI"/>
    <property type="match status" value="1"/>
</dbReference>
<dbReference type="PIRSF" id="PIRSF005917">
    <property type="entry name" value="MTase_YraL"/>
    <property type="match status" value="1"/>
</dbReference>
<comment type="similarity">
    <text evidence="6">Belongs to the methyltransferase superfamily. RsmI family.</text>
</comment>
<evidence type="ECO:0000256" key="5">
    <source>
        <dbReference type="ARBA" id="ARBA00022691"/>
    </source>
</evidence>
<evidence type="ECO:0000256" key="2">
    <source>
        <dbReference type="ARBA" id="ARBA00022552"/>
    </source>
</evidence>
<evidence type="ECO:0000313" key="9">
    <source>
        <dbReference type="Proteomes" id="UP000183994"/>
    </source>
</evidence>
<feature type="domain" description="Tetrapyrrole methylase" evidence="7">
    <location>
        <begin position="14"/>
        <end position="212"/>
    </location>
</feature>
<keyword evidence="4 6" id="KW-0808">Transferase</keyword>
<keyword evidence="9" id="KW-1185">Reference proteome</keyword>
<sequence length="288" mass="31127">MPLNSHTHNLNSGKLYIVSTPIGNLEDITYRAVRTLGEVDIIAAEDTRRTLKLLNHYNIKKKLVACHEHNEQEAAKGLIDQMLQGQNVALVSDGGAPLISDPGFRLVSMAVESGLEAVPIPGACAAIAGLCGAGLPTDRFMFCGFLPKKQGKLREALENVKDVQATLIFYESPKRVLKVIEGMTQVLGDRTAVLAREITKIHEEFIRGTLSGIAEELNSREGVKGECTLIVSGPEAQNPDLGSLDGLIRMEVAKGQLSASKLSAKLAKQFGIEKKKVYAMILALKDAK</sequence>
<dbReference type="EMBL" id="FQZU01000021">
    <property type="protein sequence ID" value="SHK27630.1"/>
    <property type="molecule type" value="Genomic_DNA"/>
</dbReference>
<comment type="catalytic activity">
    <reaction evidence="6">
        <text>cytidine(1402) in 16S rRNA + S-adenosyl-L-methionine = 2'-O-methylcytidine(1402) in 16S rRNA + S-adenosyl-L-homocysteine + H(+)</text>
        <dbReference type="Rhea" id="RHEA:42924"/>
        <dbReference type="Rhea" id="RHEA-COMP:10285"/>
        <dbReference type="Rhea" id="RHEA-COMP:10286"/>
        <dbReference type="ChEBI" id="CHEBI:15378"/>
        <dbReference type="ChEBI" id="CHEBI:57856"/>
        <dbReference type="ChEBI" id="CHEBI:59789"/>
        <dbReference type="ChEBI" id="CHEBI:74495"/>
        <dbReference type="ChEBI" id="CHEBI:82748"/>
        <dbReference type="EC" id="2.1.1.198"/>
    </reaction>
</comment>
<dbReference type="Proteomes" id="UP000183994">
    <property type="component" value="Unassembled WGS sequence"/>
</dbReference>
<dbReference type="InterPro" id="IPR008189">
    <property type="entry name" value="rRNA_ssu_MeTfrase_I"/>
</dbReference>
<dbReference type="PANTHER" id="PTHR46111">
    <property type="entry name" value="RIBOSOMAL RNA SMALL SUBUNIT METHYLTRANSFERASE I"/>
    <property type="match status" value="1"/>
</dbReference>
<dbReference type="GO" id="GO:0005737">
    <property type="term" value="C:cytoplasm"/>
    <property type="evidence" value="ECO:0007669"/>
    <property type="project" value="UniProtKB-SubCell"/>
</dbReference>
<keyword evidence="2 6" id="KW-0698">rRNA processing</keyword>
<reference evidence="9" key="1">
    <citation type="submission" date="2016-11" db="EMBL/GenBank/DDBJ databases">
        <authorList>
            <person name="Varghese N."/>
            <person name="Submissions S."/>
        </authorList>
    </citation>
    <scope>NUCLEOTIDE SEQUENCE [LARGE SCALE GENOMIC DNA]</scope>
    <source>
        <strain evidence="9">DSM 16219</strain>
    </source>
</reference>
<dbReference type="FunFam" id="3.30.950.10:FF:000002">
    <property type="entry name" value="Ribosomal RNA small subunit methyltransferase I"/>
    <property type="match status" value="1"/>
</dbReference>
<comment type="subcellular location">
    <subcellularLocation>
        <location evidence="6">Cytoplasm</location>
    </subcellularLocation>
</comment>
<dbReference type="Gene3D" id="3.30.950.10">
    <property type="entry name" value="Methyltransferase, Cobalt-precorrin-4 Transmethylase, Domain 2"/>
    <property type="match status" value="1"/>
</dbReference>
<dbReference type="InterPro" id="IPR000878">
    <property type="entry name" value="4pyrrol_Mease"/>
</dbReference>
<dbReference type="NCBIfam" id="TIGR00096">
    <property type="entry name" value="16S rRNA (cytidine(1402)-2'-O)-methyltransferase"/>
    <property type="match status" value="1"/>
</dbReference>
<evidence type="ECO:0000256" key="6">
    <source>
        <dbReference type="HAMAP-Rule" id="MF_01877"/>
    </source>
</evidence>
<protein>
    <recommendedName>
        <fullName evidence="6">Ribosomal RNA small subunit methyltransferase I</fullName>
        <ecNumber evidence="6">2.1.1.198</ecNumber>
    </recommendedName>
    <alternativeName>
        <fullName evidence="6">16S rRNA 2'-O-ribose C1402 methyltransferase</fullName>
    </alternativeName>
    <alternativeName>
        <fullName evidence="6">rRNA (cytidine-2'-O-)-methyltransferase RsmI</fullName>
    </alternativeName>
</protein>
<dbReference type="OrthoDB" id="9809084at2"/>
<dbReference type="InterPro" id="IPR035996">
    <property type="entry name" value="4pyrrol_Methylase_sf"/>
</dbReference>
<dbReference type="PANTHER" id="PTHR46111:SF1">
    <property type="entry name" value="RIBOSOMAL RNA SMALL SUBUNIT METHYLTRANSFERASE I"/>
    <property type="match status" value="1"/>
</dbReference>
<dbReference type="FunFam" id="3.40.1010.10:FF:000002">
    <property type="entry name" value="Ribosomal RNA small subunit methyltransferase I"/>
    <property type="match status" value="1"/>
</dbReference>
<evidence type="ECO:0000256" key="1">
    <source>
        <dbReference type="ARBA" id="ARBA00022490"/>
    </source>
</evidence>
<accession>A0A1M6R5F9</accession>
<evidence type="ECO:0000313" key="8">
    <source>
        <dbReference type="EMBL" id="SHK27630.1"/>
    </source>
</evidence>
<dbReference type="EC" id="2.1.1.198" evidence="6"/>
<organism evidence="8 9">
    <name type="scientific">Desulfatibacillum alkenivorans DSM 16219</name>
    <dbReference type="NCBI Taxonomy" id="1121393"/>
    <lineage>
        <taxon>Bacteria</taxon>
        <taxon>Pseudomonadati</taxon>
        <taxon>Thermodesulfobacteriota</taxon>
        <taxon>Desulfobacteria</taxon>
        <taxon>Desulfobacterales</taxon>
        <taxon>Desulfatibacillaceae</taxon>
        <taxon>Desulfatibacillum</taxon>
    </lineage>
</organism>
<proteinExistence type="inferred from homology"/>
<dbReference type="GO" id="GO:0070677">
    <property type="term" value="F:rRNA (cytosine-2'-O-)-methyltransferase activity"/>
    <property type="evidence" value="ECO:0007669"/>
    <property type="project" value="UniProtKB-UniRule"/>
</dbReference>
<dbReference type="Gene3D" id="3.40.1010.10">
    <property type="entry name" value="Cobalt-precorrin-4 Transmethylase, Domain 1"/>
    <property type="match status" value="1"/>
</dbReference>
<gene>
    <name evidence="6" type="primary">rsmI</name>
    <name evidence="8" type="ORF">SAMN02745216_03195</name>
</gene>
<dbReference type="STRING" id="1121393.SAMN02745216_03195"/>